<evidence type="ECO:0000256" key="2">
    <source>
        <dbReference type="ARBA" id="ARBA00001946"/>
    </source>
</evidence>
<evidence type="ECO:0000256" key="12">
    <source>
        <dbReference type="ARBA" id="ARBA00053449"/>
    </source>
</evidence>
<protein>
    <recommendedName>
        <fullName evidence="6 13">Dihydropteroate synthase</fullName>
        <shortName evidence="13">DHPS</shortName>
        <ecNumber evidence="5 13">2.5.1.15</ecNumber>
    </recommendedName>
    <alternativeName>
        <fullName evidence="11 13">Dihydropteroate pyrophosphorylase</fullName>
    </alternativeName>
</protein>
<dbReference type="CDD" id="cd00739">
    <property type="entry name" value="DHPS"/>
    <property type="match status" value="1"/>
</dbReference>
<keyword evidence="16" id="KW-1185">Reference proteome</keyword>
<comment type="pathway">
    <text evidence="3 13">Cofactor biosynthesis; tetrahydrofolate biosynthesis; 7,8-dihydrofolate from 2-amino-4-hydroxy-6-hydroxymethyl-7,8-dihydropteridine diphosphate and 4-aminobenzoate: step 1/2.</text>
</comment>
<dbReference type="PROSITE" id="PS50972">
    <property type="entry name" value="PTERIN_BINDING"/>
    <property type="match status" value="1"/>
</dbReference>
<keyword evidence="7 13" id="KW-0808">Transferase</keyword>
<name>A0A1G5RUX7_9FIRM</name>
<dbReference type="InterPro" id="IPR011005">
    <property type="entry name" value="Dihydropteroate_synth-like_sf"/>
</dbReference>
<proteinExistence type="inferred from homology"/>
<dbReference type="Proteomes" id="UP000199208">
    <property type="component" value="Unassembled WGS sequence"/>
</dbReference>
<dbReference type="SUPFAM" id="SSF51717">
    <property type="entry name" value="Dihydropteroate synthetase-like"/>
    <property type="match status" value="1"/>
</dbReference>
<dbReference type="FunFam" id="3.20.20.20:FF:000006">
    <property type="entry name" value="Dihydropteroate synthase"/>
    <property type="match status" value="1"/>
</dbReference>
<evidence type="ECO:0000256" key="4">
    <source>
        <dbReference type="ARBA" id="ARBA00009503"/>
    </source>
</evidence>
<dbReference type="GO" id="GO:0046656">
    <property type="term" value="P:folic acid biosynthetic process"/>
    <property type="evidence" value="ECO:0007669"/>
    <property type="project" value="UniProtKB-KW"/>
</dbReference>
<evidence type="ECO:0000256" key="6">
    <source>
        <dbReference type="ARBA" id="ARBA00016919"/>
    </source>
</evidence>
<dbReference type="NCBIfam" id="TIGR01496">
    <property type="entry name" value="DHPS"/>
    <property type="match status" value="1"/>
</dbReference>
<comment type="function">
    <text evidence="12 13">Catalyzes the condensation of para-aminobenzoate (pABA) with 6-hydroxymethyl-7,8-dihydropterin diphosphate (DHPt-PP) to form 7,8-dihydropteroate (H2Pte), the immediate precursor of folate derivatives.</text>
</comment>
<sequence>MHSRLYHLPKYEPFEWRLKQHTLEIGKRTLVMGILNVTPDSFSDGGKFDTIEYAIEQALEMAAQGADIIDIGGESTRPGHAAVPLELELSRVLPVIEALVAHPEFDVPISIDTYKAETARCALMAGAEIVNDIWGLQREPEIARVAAQFGAPVIIMHNQDGTHYETDMVDSMIEFFEKSIEIAKKAGIPDEWIMLDPGFGFGKTADQNIELMPRIHELHVLGYPLLLGTSRKSMIGKILDLPAKERMEGTVATSVFGVVQGVEIIRVHDVKENLRAVKVMDAMVRGR</sequence>
<dbReference type="UniPathway" id="UPA00077">
    <property type="reaction ID" value="UER00156"/>
</dbReference>
<dbReference type="PANTHER" id="PTHR20941">
    <property type="entry name" value="FOLATE SYNTHESIS PROTEINS"/>
    <property type="match status" value="1"/>
</dbReference>
<dbReference type="PROSITE" id="PS00792">
    <property type="entry name" value="DHPS_1"/>
    <property type="match status" value="1"/>
</dbReference>
<dbReference type="InterPro" id="IPR000489">
    <property type="entry name" value="Pterin-binding_dom"/>
</dbReference>
<dbReference type="GO" id="GO:0005829">
    <property type="term" value="C:cytosol"/>
    <property type="evidence" value="ECO:0007669"/>
    <property type="project" value="TreeGrafter"/>
</dbReference>
<comment type="cofactor">
    <cofactor evidence="2 13">
        <name>Mg(2+)</name>
        <dbReference type="ChEBI" id="CHEBI:18420"/>
    </cofactor>
</comment>
<evidence type="ECO:0000313" key="16">
    <source>
        <dbReference type="Proteomes" id="UP000199208"/>
    </source>
</evidence>
<keyword evidence="10 13" id="KW-0289">Folate biosynthesis</keyword>
<dbReference type="PANTHER" id="PTHR20941:SF1">
    <property type="entry name" value="FOLIC ACID SYNTHESIS PROTEIN FOL1"/>
    <property type="match status" value="1"/>
</dbReference>
<evidence type="ECO:0000256" key="7">
    <source>
        <dbReference type="ARBA" id="ARBA00022679"/>
    </source>
</evidence>
<dbReference type="GO" id="GO:0004156">
    <property type="term" value="F:dihydropteroate synthase activity"/>
    <property type="evidence" value="ECO:0007669"/>
    <property type="project" value="UniProtKB-EC"/>
</dbReference>
<evidence type="ECO:0000256" key="3">
    <source>
        <dbReference type="ARBA" id="ARBA00004763"/>
    </source>
</evidence>
<gene>
    <name evidence="15" type="ORF">SAMN03080599_00876</name>
</gene>
<evidence type="ECO:0000256" key="5">
    <source>
        <dbReference type="ARBA" id="ARBA00012458"/>
    </source>
</evidence>
<dbReference type="EMBL" id="FMWL01000003">
    <property type="protein sequence ID" value="SCZ77678.1"/>
    <property type="molecule type" value="Genomic_DNA"/>
</dbReference>
<dbReference type="Pfam" id="PF00809">
    <property type="entry name" value="Pterin_bind"/>
    <property type="match status" value="1"/>
</dbReference>
<evidence type="ECO:0000256" key="11">
    <source>
        <dbReference type="ARBA" id="ARBA00030193"/>
    </source>
</evidence>
<dbReference type="Gene3D" id="3.20.20.20">
    <property type="entry name" value="Dihydropteroate synthase-like"/>
    <property type="match status" value="1"/>
</dbReference>
<keyword evidence="8 13" id="KW-0479">Metal-binding</keyword>
<evidence type="ECO:0000256" key="10">
    <source>
        <dbReference type="ARBA" id="ARBA00022909"/>
    </source>
</evidence>
<dbReference type="AlphaFoldDB" id="A0A1G5RUX7"/>
<evidence type="ECO:0000256" key="13">
    <source>
        <dbReference type="RuleBase" id="RU361205"/>
    </source>
</evidence>
<dbReference type="STRING" id="1120920.SAMN03080599_00876"/>
<dbReference type="GO" id="GO:0046872">
    <property type="term" value="F:metal ion binding"/>
    <property type="evidence" value="ECO:0007669"/>
    <property type="project" value="UniProtKB-KW"/>
</dbReference>
<dbReference type="EC" id="2.5.1.15" evidence="5 13"/>
<keyword evidence="9 13" id="KW-0460">Magnesium</keyword>
<evidence type="ECO:0000256" key="1">
    <source>
        <dbReference type="ARBA" id="ARBA00000012"/>
    </source>
</evidence>
<accession>A0A1G5RUX7</accession>
<comment type="catalytic activity">
    <reaction evidence="1">
        <text>(7,8-dihydropterin-6-yl)methyl diphosphate + 4-aminobenzoate = 7,8-dihydropteroate + diphosphate</text>
        <dbReference type="Rhea" id="RHEA:19949"/>
        <dbReference type="ChEBI" id="CHEBI:17836"/>
        <dbReference type="ChEBI" id="CHEBI:17839"/>
        <dbReference type="ChEBI" id="CHEBI:33019"/>
        <dbReference type="ChEBI" id="CHEBI:72950"/>
        <dbReference type="EC" id="2.5.1.15"/>
    </reaction>
</comment>
<comment type="similarity">
    <text evidence="4 13">Belongs to the DHPS family.</text>
</comment>
<evidence type="ECO:0000259" key="14">
    <source>
        <dbReference type="PROSITE" id="PS50972"/>
    </source>
</evidence>
<feature type="domain" description="Pterin-binding" evidence="14">
    <location>
        <begin position="29"/>
        <end position="278"/>
    </location>
</feature>
<dbReference type="InterPro" id="IPR006390">
    <property type="entry name" value="DHP_synth_dom"/>
</dbReference>
<evidence type="ECO:0000256" key="9">
    <source>
        <dbReference type="ARBA" id="ARBA00022842"/>
    </source>
</evidence>
<evidence type="ECO:0000313" key="15">
    <source>
        <dbReference type="EMBL" id="SCZ77678.1"/>
    </source>
</evidence>
<organism evidence="15 16">
    <name type="scientific">Acidaminobacter hydrogenoformans DSM 2784</name>
    <dbReference type="NCBI Taxonomy" id="1120920"/>
    <lineage>
        <taxon>Bacteria</taxon>
        <taxon>Bacillati</taxon>
        <taxon>Bacillota</taxon>
        <taxon>Clostridia</taxon>
        <taxon>Peptostreptococcales</taxon>
        <taxon>Acidaminobacteraceae</taxon>
        <taxon>Acidaminobacter</taxon>
    </lineage>
</organism>
<dbReference type="InterPro" id="IPR045031">
    <property type="entry name" value="DHP_synth-like"/>
</dbReference>
<dbReference type="PROSITE" id="PS00793">
    <property type="entry name" value="DHPS_2"/>
    <property type="match status" value="1"/>
</dbReference>
<dbReference type="GO" id="GO:0046654">
    <property type="term" value="P:tetrahydrofolate biosynthetic process"/>
    <property type="evidence" value="ECO:0007669"/>
    <property type="project" value="UniProtKB-UniPathway"/>
</dbReference>
<evidence type="ECO:0000256" key="8">
    <source>
        <dbReference type="ARBA" id="ARBA00022723"/>
    </source>
</evidence>
<reference evidence="15 16" key="1">
    <citation type="submission" date="2016-10" db="EMBL/GenBank/DDBJ databases">
        <authorList>
            <person name="de Groot N.N."/>
        </authorList>
    </citation>
    <scope>NUCLEOTIDE SEQUENCE [LARGE SCALE GENOMIC DNA]</scope>
    <source>
        <strain evidence="15 16">DSM 2784</strain>
    </source>
</reference>